<dbReference type="InterPro" id="IPR029058">
    <property type="entry name" value="AB_hydrolase_fold"/>
</dbReference>
<dbReference type="Pfam" id="PF12697">
    <property type="entry name" value="Abhydrolase_6"/>
    <property type="match status" value="1"/>
</dbReference>
<reference evidence="2 3" key="1">
    <citation type="submission" date="2018-05" db="EMBL/GenBank/DDBJ databases">
        <title>Amnibacterium sp. M8JJ-5, whole genome shotgun sequence.</title>
        <authorList>
            <person name="Tuo L."/>
        </authorList>
    </citation>
    <scope>NUCLEOTIDE SEQUENCE [LARGE SCALE GENOMIC DNA]</scope>
    <source>
        <strain evidence="2 3">M8JJ-5</strain>
    </source>
</reference>
<feature type="domain" description="AB hydrolase-1" evidence="1">
    <location>
        <begin position="52"/>
        <end position="281"/>
    </location>
</feature>
<accession>A0A2V1HWC9</accession>
<dbReference type="GO" id="GO:0004806">
    <property type="term" value="F:triacylglycerol lipase activity"/>
    <property type="evidence" value="ECO:0007669"/>
    <property type="project" value="TreeGrafter"/>
</dbReference>
<keyword evidence="2" id="KW-0378">Hydrolase</keyword>
<protein>
    <submittedName>
        <fullName evidence="2">Alpha/beta hydrolase</fullName>
    </submittedName>
</protein>
<gene>
    <name evidence="2" type="ORF">DDQ50_12380</name>
</gene>
<name>A0A2V1HWC9_9MICO</name>
<dbReference type="InterPro" id="IPR000073">
    <property type="entry name" value="AB_hydrolase_1"/>
</dbReference>
<dbReference type="RefSeq" id="WP_116757005.1">
    <property type="nucleotide sequence ID" value="NZ_JBHUEX010000001.1"/>
</dbReference>
<evidence type="ECO:0000259" key="1">
    <source>
        <dbReference type="Pfam" id="PF12697"/>
    </source>
</evidence>
<dbReference type="PANTHER" id="PTHR43433:SF5">
    <property type="entry name" value="AB HYDROLASE-1 DOMAIN-CONTAINING PROTEIN"/>
    <property type="match status" value="1"/>
</dbReference>
<evidence type="ECO:0000313" key="2">
    <source>
        <dbReference type="EMBL" id="PVZ94494.1"/>
    </source>
</evidence>
<dbReference type="Gene3D" id="3.40.50.1820">
    <property type="entry name" value="alpha/beta hydrolase"/>
    <property type="match status" value="1"/>
</dbReference>
<dbReference type="SUPFAM" id="SSF53474">
    <property type="entry name" value="alpha/beta-Hydrolases"/>
    <property type="match status" value="1"/>
</dbReference>
<dbReference type="InterPro" id="IPR050471">
    <property type="entry name" value="AB_hydrolase"/>
</dbReference>
<sequence length="299" mass="32534">MTTVPDEYELRDRRLPDIDWATPPAGSAVSTFDAPSGPLAVLSMGDPSAPRVVLVPGVTGSKEDFHFQFSELAAAGFLVQSYDLAGQYESWQAGPERLSPPRAEYDYDLFVDDMIAFLEAGRTPAHLVGYSFAGIVAQLVVARRPELVSSLTLLSTPPLAGDSFRGVRWLGAFSRLGSREAIAGFMRWGIDANTQHVPSGRLAFVRERFSLTRTDAHEQVVGLMQAVPDLVEQLRAAPIPKAVAVGSHDLWPLRLHRRFASGIGASIAVYRTGHSPCETAPYQLSRDLLSLFDKALQTG</sequence>
<comment type="caution">
    <text evidence="2">The sequence shown here is derived from an EMBL/GenBank/DDBJ whole genome shotgun (WGS) entry which is preliminary data.</text>
</comment>
<dbReference type="GO" id="GO:0046503">
    <property type="term" value="P:glycerolipid catabolic process"/>
    <property type="evidence" value="ECO:0007669"/>
    <property type="project" value="TreeGrafter"/>
</dbReference>
<evidence type="ECO:0000313" key="3">
    <source>
        <dbReference type="Proteomes" id="UP000244893"/>
    </source>
</evidence>
<dbReference type="EMBL" id="QEOP01000002">
    <property type="protein sequence ID" value="PVZ94494.1"/>
    <property type="molecule type" value="Genomic_DNA"/>
</dbReference>
<organism evidence="2 3">
    <name type="scientific">Amnibacterium flavum</name>
    <dbReference type="NCBI Taxonomy" id="2173173"/>
    <lineage>
        <taxon>Bacteria</taxon>
        <taxon>Bacillati</taxon>
        <taxon>Actinomycetota</taxon>
        <taxon>Actinomycetes</taxon>
        <taxon>Micrococcales</taxon>
        <taxon>Microbacteriaceae</taxon>
        <taxon>Amnibacterium</taxon>
    </lineage>
</organism>
<keyword evidence="3" id="KW-1185">Reference proteome</keyword>
<dbReference type="OrthoDB" id="3211023at2"/>
<dbReference type="PANTHER" id="PTHR43433">
    <property type="entry name" value="HYDROLASE, ALPHA/BETA FOLD FAMILY PROTEIN"/>
    <property type="match status" value="1"/>
</dbReference>
<proteinExistence type="predicted"/>
<dbReference type="AlphaFoldDB" id="A0A2V1HWC9"/>
<dbReference type="Proteomes" id="UP000244893">
    <property type="component" value="Unassembled WGS sequence"/>
</dbReference>